<feature type="domain" description="SMP-LTD" evidence="12">
    <location>
        <begin position="495"/>
        <end position="732"/>
    </location>
</feature>
<evidence type="ECO:0000256" key="8">
    <source>
        <dbReference type="ARBA" id="ARBA00023128"/>
    </source>
</evidence>
<evidence type="ECO:0008006" key="15">
    <source>
        <dbReference type="Google" id="ProtNLM"/>
    </source>
</evidence>
<dbReference type="Pfam" id="PF06881">
    <property type="entry name" value="Elongin_A"/>
    <property type="match status" value="1"/>
</dbReference>
<dbReference type="InterPro" id="IPR035969">
    <property type="entry name" value="Rab-GAP_TBC_sf"/>
</dbReference>
<evidence type="ECO:0000256" key="4">
    <source>
        <dbReference type="ARBA" id="ARBA00022692"/>
    </source>
</evidence>
<dbReference type="GO" id="GO:0006368">
    <property type="term" value="P:transcription elongation by RNA polymerase II"/>
    <property type="evidence" value="ECO:0007669"/>
    <property type="project" value="InterPro"/>
</dbReference>
<feature type="compositionally biased region" description="Pro residues" evidence="10">
    <location>
        <begin position="743"/>
        <end position="752"/>
    </location>
</feature>
<dbReference type="PROSITE" id="PS50086">
    <property type="entry name" value="TBC_RABGAP"/>
    <property type="match status" value="1"/>
</dbReference>
<evidence type="ECO:0000256" key="2">
    <source>
        <dbReference type="ARBA" id="ARBA00022448"/>
    </source>
</evidence>
<keyword evidence="4" id="KW-0812">Transmembrane</keyword>
<keyword evidence="2" id="KW-0813">Transport</keyword>
<evidence type="ECO:0000256" key="7">
    <source>
        <dbReference type="ARBA" id="ARBA00023121"/>
    </source>
</evidence>
<proteinExistence type="predicted"/>
<evidence type="ECO:0000259" key="12">
    <source>
        <dbReference type="PROSITE" id="PS51847"/>
    </source>
</evidence>
<evidence type="ECO:0000256" key="6">
    <source>
        <dbReference type="ARBA" id="ARBA00023055"/>
    </source>
</evidence>
<organism evidence="13 14">
    <name type="scientific">Malassezia cuniculi</name>
    <dbReference type="NCBI Taxonomy" id="948313"/>
    <lineage>
        <taxon>Eukaryota</taxon>
        <taxon>Fungi</taxon>
        <taxon>Dikarya</taxon>
        <taxon>Basidiomycota</taxon>
        <taxon>Ustilaginomycotina</taxon>
        <taxon>Malasseziomycetes</taxon>
        <taxon>Malasseziales</taxon>
        <taxon>Malasseziaceae</taxon>
        <taxon>Malassezia</taxon>
    </lineage>
</organism>
<dbReference type="PROSITE" id="PS51847">
    <property type="entry name" value="SMP"/>
    <property type="match status" value="1"/>
</dbReference>
<dbReference type="InterPro" id="IPR031468">
    <property type="entry name" value="SMP_LBD"/>
</dbReference>
<dbReference type="GO" id="GO:0007005">
    <property type="term" value="P:mitochondrion organization"/>
    <property type="evidence" value="ECO:0007669"/>
    <property type="project" value="InterPro"/>
</dbReference>
<evidence type="ECO:0000256" key="10">
    <source>
        <dbReference type="SAM" id="MobiDB-lite"/>
    </source>
</evidence>
<evidence type="ECO:0000259" key="11">
    <source>
        <dbReference type="PROSITE" id="PS50086"/>
    </source>
</evidence>
<evidence type="ECO:0000313" key="14">
    <source>
        <dbReference type="Proteomes" id="UP001219933"/>
    </source>
</evidence>
<gene>
    <name evidence="13" type="ORF">MCUN1_001957</name>
</gene>
<keyword evidence="3" id="KW-1134">Transmembrane beta strand</keyword>
<dbReference type="InterPro" id="IPR058825">
    <property type="entry name" value="MDM34_N"/>
</dbReference>
<dbReference type="PANTHER" id="PTHR28185">
    <property type="entry name" value="MITOCHONDRIAL DISTRIBUTION AND MORPHOLOGY PROTEIN 34"/>
    <property type="match status" value="1"/>
</dbReference>
<dbReference type="Gene3D" id="1.10.472.80">
    <property type="entry name" value="Ypt/Rab-GAP domain of gyp1p, domain 3"/>
    <property type="match status" value="1"/>
</dbReference>
<protein>
    <recommendedName>
        <fullName evidence="15">Rab-GAP TBC domain-containing protein</fullName>
    </recommendedName>
</protein>
<dbReference type="SMART" id="SM00164">
    <property type="entry name" value="TBC"/>
    <property type="match status" value="1"/>
</dbReference>
<dbReference type="InterPro" id="IPR027536">
    <property type="entry name" value="MDM34"/>
</dbReference>
<dbReference type="GO" id="GO:1990456">
    <property type="term" value="P:mitochondrion-endoplasmic reticulum membrane tethering"/>
    <property type="evidence" value="ECO:0007669"/>
    <property type="project" value="TreeGrafter"/>
</dbReference>
<keyword evidence="14" id="KW-1185">Reference proteome</keyword>
<dbReference type="Proteomes" id="UP001219933">
    <property type="component" value="Chromosome 3"/>
</dbReference>
<dbReference type="GO" id="GO:0070449">
    <property type="term" value="C:elongin complex"/>
    <property type="evidence" value="ECO:0007669"/>
    <property type="project" value="InterPro"/>
</dbReference>
<dbReference type="GO" id="GO:0008289">
    <property type="term" value="F:lipid binding"/>
    <property type="evidence" value="ECO:0007669"/>
    <property type="project" value="UniProtKB-KW"/>
</dbReference>
<dbReference type="InterPro" id="IPR000195">
    <property type="entry name" value="Rab-GAP-TBC_dom"/>
</dbReference>
<evidence type="ECO:0000313" key="13">
    <source>
        <dbReference type="EMBL" id="WFD35108.1"/>
    </source>
</evidence>
<feature type="region of interest" description="Disordered" evidence="10">
    <location>
        <begin position="737"/>
        <end position="764"/>
    </location>
</feature>
<keyword evidence="9" id="KW-0472">Membrane</keyword>
<dbReference type="Pfam" id="PF00566">
    <property type="entry name" value="RabGAP-TBC"/>
    <property type="match status" value="1"/>
</dbReference>
<name>A0AAF0EYU6_9BASI</name>
<sequence length="785" mass="88023">MDHAESAFIRKTYAHFATAGVNLDGVAEGVEHTRHRGDPIWESAAAQKVQHVSDGLPDELRERLERVDRYGFFDAAAGSRVPPNVLPRATFIKSYAVRRPGDTLVIDGLDARSTLDAREADRKAKSRELRRINKWATMLATQGIDMAYGRASGDTLGAGGDYRVTSSAPKLEKRVYKGIPDRWRAAAWVALAAKYGKGANAQHAAQCDALQLQPSEHDVQIDLDVPRTMRGHIQFHTRYGSGQRGLFAVLHATSLLCQECGYCQGMGPLAAVLLCYLPPPNAYALLVQLHDDYMFHEFFRPGFPGLREMFYIQQRLTSTLLPQLDSVMRENAIVPSAYATSWYMTLFSSTLPFATQLRVWDAMLLDGRDVLVIVAMAILHVYAPQARRGNAADWLLEALSAPQLPQDDDALMRWVENAVHDRRSGINMSTRHLSALHDVGEMPFRLVRPFLEQARVEQLLEIEESSPHLLADTQAIWRRNCLRDFSDLRKLDQEHPLECDDWRAQYLEKKQQANEARTQAMERIRGRYAEHRAEKDAKKTIISDTTLYPSAHAARRAQAQKPLGAKPPIIVGDIKVHELNMGTVPPELEILEIGDLSRDRFRGIFRLMYSGDAHLVLSIEVQANPLAKADDALDTFASPAMSRGMLFAATPLTVPMQVRLSEVKLRAIIVLVVSRSKGITLVFKNDPLESVKVSSTFDGVAAIQKYLQEEIEGQLREMFREDLPGIIHRLSQEWLNSEVKSEQPPPNPPPPQAHHDNHSLNDALPWPVDATELTETISCHAAERL</sequence>
<reference evidence="13" key="1">
    <citation type="submission" date="2023-03" db="EMBL/GenBank/DDBJ databases">
        <title>Mating type loci evolution in Malassezia.</title>
        <authorList>
            <person name="Coelho M.A."/>
        </authorList>
    </citation>
    <scope>NUCLEOTIDE SEQUENCE</scope>
    <source>
        <strain evidence="13">CBS 11721</strain>
    </source>
</reference>
<keyword evidence="6" id="KW-0445">Lipid transport</keyword>
<dbReference type="Gene3D" id="6.10.250.3180">
    <property type="match status" value="1"/>
</dbReference>
<dbReference type="InterPro" id="IPR010684">
    <property type="entry name" value="RNA_pol_II_trans_fac_SIII_A"/>
</dbReference>
<dbReference type="GO" id="GO:0032865">
    <property type="term" value="C:ERMES complex"/>
    <property type="evidence" value="ECO:0007669"/>
    <property type="project" value="InterPro"/>
</dbReference>
<keyword evidence="8" id="KW-0496">Mitochondrion</keyword>
<evidence type="ECO:0000256" key="3">
    <source>
        <dbReference type="ARBA" id="ARBA00022452"/>
    </source>
</evidence>
<accession>A0AAF0EYU6</accession>
<dbReference type="CDD" id="cd21673">
    <property type="entry name" value="SMP_Mdm34"/>
    <property type="match status" value="1"/>
</dbReference>
<dbReference type="AlphaFoldDB" id="A0AAF0EYU6"/>
<dbReference type="Gene3D" id="1.10.8.270">
    <property type="entry name" value="putative rabgap domain of human tbc1 domain family member 14 like domains"/>
    <property type="match status" value="1"/>
</dbReference>
<dbReference type="SUPFAM" id="SSF47923">
    <property type="entry name" value="Ypt/Rab-GAP domain of gyp1p"/>
    <property type="match status" value="2"/>
</dbReference>
<keyword evidence="7" id="KW-0446">Lipid-binding</keyword>
<dbReference type="Pfam" id="PF26545">
    <property type="entry name" value="Mdm34_N"/>
    <property type="match status" value="1"/>
</dbReference>
<evidence type="ECO:0000256" key="9">
    <source>
        <dbReference type="ARBA" id="ARBA00023136"/>
    </source>
</evidence>
<evidence type="ECO:0000256" key="5">
    <source>
        <dbReference type="ARBA" id="ARBA00022787"/>
    </source>
</evidence>
<dbReference type="EMBL" id="CP119879">
    <property type="protein sequence ID" value="WFD35108.1"/>
    <property type="molecule type" value="Genomic_DNA"/>
</dbReference>
<keyword evidence="5" id="KW-1000">Mitochondrion outer membrane</keyword>
<dbReference type="PANTHER" id="PTHR28185:SF1">
    <property type="entry name" value="MITOCHONDRIAL DISTRIBUTION AND MORPHOLOGY PROTEIN 34"/>
    <property type="match status" value="1"/>
</dbReference>
<evidence type="ECO:0000256" key="1">
    <source>
        <dbReference type="ARBA" id="ARBA00004370"/>
    </source>
</evidence>
<feature type="domain" description="Rab-GAP TBC" evidence="11">
    <location>
        <begin position="178"/>
        <end position="367"/>
    </location>
</feature>
<comment type="subcellular location">
    <subcellularLocation>
        <location evidence="1">Membrane</location>
    </subcellularLocation>
</comment>
<dbReference type="GO" id="GO:0015914">
    <property type="term" value="P:phospholipid transport"/>
    <property type="evidence" value="ECO:0007669"/>
    <property type="project" value="TreeGrafter"/>
</dbReference>